<dbReference type="EMBL" id="VXLC01000006">
    <property type="protein sequence ID" value="KAA8887407.1"/>
    <property type="molecule type" value="Genomic_DNA"/>
</dbReference>
<feature type="region of interest" description="Disordered" evidence="1">
    <location>
        <begin position="28"/>
        <end position="55"/>
    </location>
</feature>
<proteinExistence type="predicted"/>
<sequence length="203" mass="22530">MLARQQRDDAVRLAQLVLAYHHRHIPIQTHASSSHEDPTAFGRRGLSAATSPTNPPCRSACCPILFLYRTAGEGLSALDDLLGTGTAAGFRATRELLGLPVPWCARLFAVAERTVERWERGAFQIPDTAARELAEIADETEQVVEAMVDAIGAGEISPRLHTYRTNDDYSKHEPDTRYPATWHRAVCARVMVELPQVELQFVE</sequence>
<protein>
    <submittedName>
        <fullName evidence="2">DUF1870 family protein</fullName>
    </submittedName>
</protein>
<dbReference type="GO" id="GO:0003677">
    <property type="term" value="F:DNA binding"/>
    <property type="evidence" value="ECO:0007669"/>
    <property type="project" value="InterPro"/>
</dbReference>
<evidence type="ECO:0000256" key="1">
    <source>
        <dbReference type="SAM" id="MobiDB-lite"/>
    </source>
</evidence>
<dbReference type="SUPFAM" id="SSF47413">
    <property type="entry name" value="lambda repressor-like DNA-binding domains"/>
    <property type="match status" value="1"/>
</dbReference>
<dbReference type="Pfam" id="PF08965">
    <property type="entry name" value="Aca2_YdiL"/>
    <property type="match status" value="1"/>
</dbReference>
<dbReference type="Proteomes" id="UP000323876">
    <property type="component" value="Unassembled WGS sequence"/>
</dbReference>
<evidence type="ECO:0000313" key="2">
    <source>
        <dbReference type="EMBL" id="KAA8887407.1"/>
    </source>
</evidence>
<name>A0A5N0ED85_9NOCA</name>
<dbReference type="InterPro" id="IPR010982">
    <property type="entry name" value="Lambda_DNA-bd_dom_sf"/>
</dbReference>
<dbReference type="Gene3D" id="1.10.3100.10">
    <property type="entry name" value="Putative cytoplasmic protein"/>
    <property type="match status" value="1"/>
</dbReference>
<gene>
    <name evidence="2" type="ORF">F3087_17060</name>
</gene>
<accession>A0A5N0ED85</accession>
<dbReference type="InterPro" id="IPR027910">
    <property type="entry name" value="YdiL_sf"/>
</dbReference>
<dbReference type="InterPro" id="IPR015060">
    <property type="entry name" value="Aca2_YdiL-like"/>
</dbReference>
<evidence type="ECO:0000313" key="3">
    <source>
        <dbReference type="Proteomes" id="UP000323876"/>
    </source>
</evidence>
<keyword evidence="3" id="KW-1185">Reference proteome</keyword>
<organism evidence="2 3">
    <name type="scientific">Nocardia colli</name>
    <dbReference type="NCBI Taxonomy" id="2545717"/>
    <lineage>
        <taxon>Bacteria</taxon>
        <taxon>Bacillati</taxon>
        <taxon>Actinomycetota</taxon>
        <taxon>Actinomycetes</taxon>
        <taxon>Mycobacteriales</taxon>
        <taxon>Nocardiaceae</taxon>
        <taxon>Nocardia</taxon>
    </lineage>
</organism>
<dbReference type="OrthoDB" id="3259824at2"/>
<dbReference type="AlphaFoldDB" id="A0A5N0ED85"/>
<reference evidence="2 3" key="1">
    <citation type="submission" date="2019-09" db="EMBL/GenBank/DDBJ databases">
        <authorList>
            <person name="Wang X."/>
        </authorList>
    </citation>
    <scope>NUCLEOTIDE SEQUENCE [LARGE SCALE GENOMIC DNA]</scope>
    <source>
        <strain evidence="2 3">CICC 11023</strain>
    </source>
</reference>
<comment type="caution">
    <text evidence="2">The sequence shown here is derived from an EMBL/GenBank/DDBJ whole genome shotgun (WGS) entry which is preliminary data.</text>
</comment>